<sequence length="187" mass="19728">LSLVGCISNSLGITNIFTLKLEDIFHSPSSLEIRIGYFGLCVYRSTQSICQSTSGKSAKVILDTVENASKASTPENSITAGVIDMALTLQSKHIVGLLAGAAVLFSFSLVFIALLKRNFKMSLAAGNAAAIKRRDQLRQASLTTVWLSVGFALASAIAVQQSTSALAYITQVEATSIAITAGRTLIL</sequence>
<feature type="non-terminal residue" evidence="2">
    <location>
        <position position="1"/>
    </location>
</feature>
<feature type="transmembrane region" description="Helical" evidence="1">
    <location>
        <begin position="140"/>
        <end position="159"/>
    </location>
</feature>
<dbReference type="EMBL" id="KZ806257">
    <property type="protein sequence ID" value="PVH90510.1"/>
    <property type="molecule type" value="Genomic_DNA"/>
</dbReference>
<accession>A0A2V1CXP5</accession>
<dbReference type="GO" id="GO:0016020">
    <property type="term" value="C:membrane"/>
    <property type="evidence" value="ECO:0007669"/>
    <property type="project" value="InterPro"/>
</dbReference>
<keyword evidence="3" id="KW-1185">Reference proteome</keyword>
<dbReference type="OrthoDB" id="3524679at2759"/>
<dbReference type="AlphaFoldDB" id="A0A2V1CXP5"/>
<evidence type="ECO:0000313" key="2">
    <source>
        <dbReference type="EMBL" id="PVH90510.1"/>
    </source>
</evidence>
<proteinExistence type="predicted"/>
<protein>
    <submittedName>
        <fullName evidence="2">Uncharacterized protein</fullName>
    </submittedName>
</protein>
<feature type="transmembrane region" description="Helical" evidence="1">
    <location>
        <begin position="94"/>
        <end position="115"/>
    </location>
</feature>
<keyword evidence="1" id="KW-0472">Membrane</keyword>
<reference evidence="2 3" key="1">
    <citation type="journal article" date="2018" name="Sci. Rep.">
        <title>Comparative genomics provides insights into the lifestyle and reveals functional heterogeneity of dark septate endophytic fungi.</title>
        <authorList>
            <person name="Knapp D.G."/>
            <person name="Nemeth J.B."/>
            <person name="Barry K."/>
            <person name="Hainaut M."/>
            <person name="Henrissat B."/>
            <person name="Johnson J."/>
            <person name="Kuo A."/>
            <person name="Lim J.H.P."/>
            <person name="Lipzen A."/>
            <person name="Nolan M."/>
            <person name="Ohm R.A."/>
            <person name="Tamas L."/>
            <person name="Grigoriev I.V."/>
            <person name="Spatafora J.W."/>
            <person name="Nagy L.G."/>
            <person name="Kovacs G.M."/>
        </authorList>
    </citation>
    <scope>NUCLEOTIDE SEQUENCE [LARGE SCALE GENOMIC DNA]</scope>
    <source>
        <strain evidence="2 3">DSE2036</strain>
    </source>
</reference>
<dbReference type="Proteomes" id="UP000244855">
    <property type="component" value="Unassembled WGS sequence"/>
</dbReference>
<evidence type="ECO:0000313" key="3">
    <source>
        <dbReference type="Proteomes" id="UP000244855"/>
    </source>
</evidence>
<gene>
    <name evidence="2" type="ORF">DM02DRAFT_711854</name>
</gene>
<name>A0A2V1CXP5_9PLEO</name>
<dbReference type="InterPro" id="IPR033481">
    <property type="entry name" value="Dni1/Fig1"/>
</dbReference>
<keyword evidence="1" id="KW-0812">Transmembrane</keyword>
<dbReference type="STRING" id="97972.A0A2V1CXP5"/>
<dbReference type="Pfam" id="PF12351">
    <property type="entry name" value="Fig1"/>
    <property type="match status" value="1"/>
</dbReference>
<evidence type="ECO:0000256" key="1">
    <source>
        <dbReference type="SAM" id="Phobius"/>
    </source>
</evidence>
<organism evidence="2 3">
    <name type="scientific">Periconia macrospinosa</name>
    <dbReference type="NCBI Taxonomy" id="97972"/>
    <lineage>
        <taxon>Eukaryota</taxon>
        <taxon>Fungi</taxon>
        <taxon>Dikarya</taxon>
        <taxon>Ascomycota</taxon>
        <taxon>Pezizomycotina</taxon>
        <taxon>Dothideomycetes</taxon>
        <taxon>Pleosporomycetidae</taxon>
        <taxon>Pleosporales</taxon>
        <taxon>Massarineae</taxon>
        <taxon>Periconiaceae</taxon>
        <taxon>Periconia</taxon>
    </lineage>
</organism>
<keyword evidence="1" id="KW-1133">Transmembrane helix</keyword>